<organism evidence="1 2">
    <name type="scientific">Lindgomyces ingoldianus</name>
    <dbReference type="NCBI Taxonomy" id="673940"/>
    <lineage>
        <taxon>Eukaryota</taxon>
        <taxon>Fungi</taxon>
        <taxon>Dikarya</taxon>
        <taxon>Ascomycota</taxon>
        <taxon>Pezizomycotina</taxon>
        <taxon>Dothideomycetes</taxon>
        <taxon>Pleosporomycetidae</taxon>
        <taxon>Pleosporales</taxon>
        <taxon>Lindgomycetaceae</taxon>
        <taxon>Lindgomyces</taxon>
    </lineage>
</organism>
<gene>
    <name evidence="1" type="ORF">BDR25DRAFT_312250</name>
</gene>
<evidence type="ECO:0000313" key="2">
    <source>
        <dbReference type="Proteomes" id="UP000799755"/>
    </source>
</evidence>
<accession>A0ACB6R1G3</accession>
<protein>
    <submittedName>
        <fullName evidence="1">Uncharacterized protein</fullName>
    </submittedName>
</protein>
<evidence type="ECO:0000313" key="1">
    <source>
        <dbReference type="EMBL" id="KAF2473118.1"/>
    </source>
</evidence>
<dbReference type="EMBL" id="MU003500">
    <property type="protein sequence ID" value="KAF2473118.1"/>
    <property type="molecule type" value="Genomic_DNA"/>
</dbReference>
<comment type="caution">
    <text evidence="1">The sequence shown here is derived from an EMBL/GenBank/DDBJ whole genome shotgun (WGS) entry which is preliminary data.</text>
</comment>
<reference evidence="1" key="1">
    <citation type="journal article" date="2020" name="Stud. Mycol.">
        <title>101 Dothideomycetes genomes: a test case for predicting lifestyles and emergence of pathogens.</title>
        <authorList>
            <person name="Haridas S."/>
            <person name="Albert R."/>
            <person name="Binder M."/>
            <person name="Bloem J."/>
            <person name="Labutti K."/>
            <person name="Salamov A."/>
            <person name="Andreopoulos B."/>
            <person name="Baker S."/>
            <person name="Barry K."/>
            <person name="Bills G."/>
            <person name="Bluhm B."/>
            <person name="Cannon C."/>
            <person name="Castanera R."/>
            <person name="Culley D."/>
            <person name="Daum C."/>
            <person name="Ezra D."/>
            <person name="Gonzalez J."/>
            <person name="Henrissat B."/>
            <person name="Kuo A."/>
            <person name="Liang C."/>
            <person name="Lipzen A."/>
            <person name="Lutzoni F."/>
            <person name="Magnuson J."/>
            <person name="Mondo S."/>
            <person name="Nolan M."/>
            <person name="Ohm R."/>
            <person name="Pangilinan J."/>
            <person name="Park H.-J."/>
            <person name="Ramirez L."/>
            <person name="Alfaro M."/>
            <person name="Sun H."/>
            <person name="Tritt A."/>
            <person name="Yoshinaga Y."/>
            <person name="Zwiers L.-H."/>
            <person name="Turgeon B."/>
            <person name="Goodwin S."/>
            <person name="Spatafora J."/>
            <person name="Crous P."/>
            <person name="Grigoriev I."/>
        </authorList>
    </citation>
    <scope>NUCLEOTIDE SEQUENCE</scope>
    <source>
        <strain evidence="1">ATCC 200398</strain>
    </source>
</reference>
<keyword evidence="2" id="KW-1185">Reference proteome</keyword>
<name>A0ACB6R1G3_9PLEO</name>
<proteinExistence type="predicted"/>
<sequence>MVKRNSDGDVLLSRLSIGLAKSQRLLASLPLGSGLQSEGHLEERELDDIADDIQGPEQTGLGAAVPAHIQDGSFTRRPPTSDHRLLEQLIGKGAAKAHVASKQAPRDKSRPQKLSKQSPAVKHEQSEEEGEGRASAFRSKRQKPSKAPTKSPGETPEEDGHAKVKTSASVRLTRPKSGSYLDDILAERSEKKKKKQ</sequence>
<dbReference type="Proteomes" id="UP000799755">
    <property type="component" value="Unassembled WGS sequence"/>
</dbReference>